<proteinExistence type="predicted"/>
<evidence type="ECO:0000313" key="1">
    <source>
        <dbReference type="EMBL" id="MBJ6749511.1"/>
    </source>
</evidence>
<reference evidence="1 2" key="1">
    <citation type="submission" date="2020-12" db="EMBL/GenBank/DDBJ databases">
        <title>Geomonas sp. Red421, isolated from paddy soil.</title>
        <authorList>
            <person name="Xu Z."/>
            <person name="Zhang Z."/>
            <person name="Masuda Y."/>
            <person name="Itoh H."/>
            <person name="Senoo K."/>
        </authorList>
    </citation>
    <scope>NUCLEOTIDE SEQUENCE [LARGE SCALE GENOMIC DNA]</scope>
    <source>
        <strain evidence="1 2">Red421</strain>
    </source>
</reference>
<dbReference type="EMBL" id="JAEMHL010000002">
    <property type="protein sequence ID" value="MBJ6749511.1"/>
    <property type="molecule type" value="Genomic_DNA"/>
</dbReference>
<dbReference type="RefSeq" id="WP_199388368.1">
    <property type="nucleotide sequence ID" value="NZ_JAEMHL010000002.1"/>
</dbReference>
<comment type="caution">
    <text evidence="1">The sequence shown here is derived from an EMBL/GenBank/DDBJ whole genome shotgun (WGS) entry which is preliminary data.</text>
</comment>
<dbReference type="Proteomes" id="UP000614714">
    <property type="component" value="Unassembled WGS sequence"/>
</dbReference>
<protein>
    <recommendedName>
        <fullName evidence="3">Porin</fullName>
    </recommendedName>
</protein>
<evidence type="ECO:0000313" key="2">
    <source>
        <dbReference type="Proteomes" id="UP000614714"/>
    </source>
</evidence>
<organism evidence="1 2">
    <name type="scientific">Geomonas anaerohicana</name>
    <dbReference type="NCBI Taxonomy" id="2798583"/>
    <lineage>
        <taxon>Bacteria</taxon>
        <taxon>Pseudomonadati</taxon>
        <taxon>Thermodesulfobacteriota</taxon>
        <taxon>Desulfuromonadia</taxon>
        <taxon>Geobacterales</taxon>
        <taxon>Geobacteraceae</taxon>
        <taxon>Geomonas</taxon>
    </lineage>
</organism>
<keyword evidence="2" id="KW-1185">Reference proteome</keyword>
<accession>A0ABS0YB62</accession>
<sequence>MLLLAAPALGQELAPAAVPGYNCDFNPSCEVAPGFYGKMASPVLSKFNMSFGGMVKLDYVHNSVNLGSNGALATLQQGGIPKSSSPAGQQDQSIFTARQSRLWFKVAGPPVLGAKTSALVEVDFYGANGTNESGNLRMRHAYGTMDWDNTQLLFGQYWDNFGVASASTLDFGLGATAGNPQQPRVAQIRVTQKVKLSEQDLLKLSLSVQNPVQDSNQQTGTATDSWGGMVNGAGQAMLVSKRLGVAPGFWGLSMNPLQTGFFGLYGREDVGGNSRSLDSWGYGGYLFVPVLPSKDGKSRAKTASFEAQAYQAANMSFNYATATPLTGPAGDKRPAKGYGLFGQGIFYPTQDLGVTAGYGRRSAYDNDSYAGIANYQKSSSQLFANVSYDINAAIRFGAEYQHLDTRYGNNTAGSSDTGMANVYRLSAFYFF</sequence>
<evidence type="ECO:0008006" key="3">
    <source>
        <dbReference type="Google" id="ProtNLM"/>
    </source>
</evidence>
<name>A0ABS0YB62_9BACT</name>
<gene>
    <name evidence="1" type="ORF">JFN91_04740</name>
</gene>
<dbReference type="SUPFAM" id="SSF56935">
    <property type="entry name" value="Porins"/>
    <property type="match status" value="1"/>
</dbReference>